<name>C9LVW4_SELS3</name>
<dbReference type="eggNOG" id="COG1598">
    <property type="taxonomic scope" value="Bacteria"/>
</dbReference>
<dbReference type="Gene3D" id="1.10.1220.10">
    <property type="entry name" value="Met repressor-like"/>
    <property type="match status" value="1"/>
</dbReference>
<dbReference type="GO" id="GO:0006355">
    <property type="term" value="P:regulation of DNA-templated transcription"/>
    <property type="evidence" value="ECO:0007669"/>
    <property type="project" value="InterPro"/>
</dbReference>
<dbReference type="InterPro" id="IPR035069">
    <property type="entry name" value="TTHA1013/TTHA0281-like"/>
</dbReference>
<dbReference type="Pfam" id="PF05534">
    <property type="entry name" value="HicB"/>
    <property type="match status" value="1"/>
</dbReference>
<dbReference type="InterPro" id="IPR008651">
    <property type="entry name" value="Uncharacterised_HicB"/>
</dbReference>
<evidence type="ECO:0000313" key="1">
    <source>
        <dbReference type="EMBL" id="EEX77004.1"/>
    </source>
</evidence>
<proteinExistence type="predicted"/>
<dbReference type="EMBL" id="ACKP02000032">
    <property type="protein sequence ID" value="EEX77004.1"/>
    <property type="molecule type" value="Genomic_DNA"/>
</dbReference>
<dbReference type="InterPro" id="IPR010985">
    <property type="entry name" value="Ribbon_hlx_hlx"/>
</dbReference>
<evidence type="ECO:0000313" key="2">
    <source>
        <dbReference type="Proteomes" id="UP000003505"/>
    </source>
</evidence>
<sequence length="146" mass="16220">MMLMREMMLMLMLMLDLLSVCEGDDMKRDIAYYMALPYREIIEADAAGGYVGYVAELKGCITQAETKAELLELLEDAKRCWLEAALEEGLTIPKPQSEENFSGKFNLRLPKSLHRELALSAKAEGVSLNQLAVCLIASGLKTSAVR</sequence>
<dbReference type="InterPro" id="IPR013321">
    <property type="entry name" value="Arc_rbn_hlx_hlx"/>
</dbReference>
<accession>C9LVW4</accession>
<dbReference type="STRING" id="546271.Selsp_0203"/>
<dbReference type="Proteomes" id="UP000003505">
    <property type="component" value="Unassembled WGS sequence"/>
</dbReference>
<dbReference type="PANTHER" id="PTHR34504:SF2">
    <property type="entry name" value="UPF0150 PROTEIN SSL0259"/>
    <property type="match status" value="1"/>
</dbReference>
<protein>
    <submittedName>
        <fullName evidence="1">Toxin-antitoxin system, antitoxin component, HicB family</fullName>
    </submittedName>
</protein>
<dbReference type="SUPFAM" id="SSF143100">
    <property type="entry name" value="TTHA1013/TTHA0281-like"/>
    <property type="match status" value="1"/>
</dbReference>
<comment type="caution">
    <text evidence="1">The sequence shown here is derived from an EMBL/GenBank/DDBJ whole genome shotgun (WGS) entry which is preliminary data.</text>
</comment>
<organism evidence="1 2">
    <name type="scientific">Selenomonas sputigena (strain ATCC 35185 / DSM 20758 / CCUG 44933 / VPI D19B-28)</name>
    <dbReference type="NCBI Taxonomy" id="546271"/>
    <lineage>
        <taxon>Bacteria</taxon>
        <taxon>Bacillati</taxon>
        <taxon>Bacillota</taxon>
        <taxon>Negativicutes</taxon>
        <taxon>Selenomonadales</taxon>
        <taxon>Selenomonadaceae</taxon>
        <taxon>Selenomonas</taxon>
    </lineage>
</organism>
<dbReference type="PANTHER" id="PTHR34504">
    <property type="entry name" value="ANTITOXIN HICB"/>
    <property type="match status" value="1"/>
</dbReference>
<reference evidence="1 2" key="1">
    <citation type="submission" date="2009-09" db="EMBL/GenBank/DDBJ databases">
        <authorList>
            <person name="Weinstock G."/>
            <person name="Sodergren E."/>
            <person name="Clifton S."/>
            <person name="Fulton L."/>
            <person name="Fulton B."/>
            <person name="Courtney L."/>
            <person name="Fronick C."/>
            <person name="Harrison M."/>
            <person name="Strong C."/>
            <person name="Farmer C."/>
            <person name="Delahaunty K."/>
            <person name="Markovic C."/>
            <person name="Hall O."/>
            <person name="Minx P."/>
            <person name="Tomlinson C."/>
            <person name="Mitreva M."/>
            <person name="Nelson J."/>
            <person name="Hou S."/>
            <person name="Wollam A."/>
            <person name="Pepin K.H."/>
            <person name="Johnson M."/>
            <person name="Bhonagiri V."/>
            <person name="Nash W.E."/>
            <person name="Warren W."/>
            <person name="Chinwalla A."/>
            <person name="Mardis E.R."/>
            <person name="Wilson R.K."/>
        </authorList>
    </citation>
    <scope>NUCLEOTIDE SEQUENCE [LARGE SCALE GENOMIC DNA]</scope>
    <source>
        <strain evidence="2">ATCC 35185 / DSM 20758 / VPI D19B-28</strain>
    </source>
</reference>
<dbReference type="InterPro" id="IPR051404">
    <property type="entry name" value="TA_system_antitoxin"/>
</dbReference>
<dbReference type="Gene3D" id="3.30.160.250">
    <property type="match status" value="1"/>
</dbReference>
<dbReference type="AlphaFoldDB" id="C9LVW4"/>
<gene>
    <name evidence="1" type="ORF">SELSPUOL_01609</name>
</gene>
<dbReference type="SUPFAM" id="SSF47598">
    <property type="entry name" value="Ribbon-helix-helix"/>
    <property type="match status" value="1"/>
</dbReference>